<protein>
    <recommendedName>
        <fullName evidence="3">C2 domain-containing protein</fullName>
    </recommendedName>
</protein>
<feature type="region of interest" description="Disordered" evidence="2">
    <location>
        <begin position="1"/>
        <end position="44"/>
    </location>
</feature>
<gene>
    <name evidence="4" type="ORF">EZS28_010434</name>
</gene>
<evidence type="ECO:0000259" key="3">
    <source>
        <dbReference type="PROSITE" id="PS50004"/>
    </source>
</evidence>
<accession>A0A5J4WGH6</accession>
<dbReference type="AlphaFoldDB" id="A0A5J4WGH6"/>
<evidence type="ECO:0000313" key="4">
    <source>
        <dbReference type="EMBL" id="KAA6394041.1"/>
    </source>
</evidence>
<feature type="coiled-coil region" evidence="1">
    <location>
        <begin position="106"/>
        <end position="161"/>
    </location>
</feature>
<dbReference type="EMBL" id="SNRW01002064">
    <property type="protein sequence ID" value="KAA6394041.1"/>
    <property type="molecule type" value="Genomic_DNA"/>
</dbReference>
<organism evidence="4 5">
    <name type="scientific">Streblomastix strix</name>
    <dbReference type="NCBI Taxonomy" id="222440"/>
    <lineage>
        <taxon>Eukaryota</taxon>
        <taxon>Metamonada</taxon>
        <taxon>Preaxostyla</taxon>
        <taxon>Oxymonadida</taxon>
        <taxon>Streblomastigidae</taxon>
        <taxon>Streblomastix</taxon>
    </lineage>
</organism>
<dbReference type="Pfam" id="PF00168">
    <property type="entry name" value="C2"/>
    <property type="match status" value="1"/>
</dbReference>
<sequence>MAQRKLRKSKGASEQDGQEEEPKKDAFEKSDPLITFKAGDEEQKTTTTMNTLDYDYMNEEYDLIYNPLKIQGNKEVEEEVEVEIQYYNKVGKNDIIGVVNIDVQWIKNFEKEQQLNAEQEEELRKQKEREFKAKQEDVEKIAEEKRRFAEEERIRKEALDALYIKGVVKCT</sequence>
<evidence type="ECO:0000313" key="5">
    <source>
        <dbReference type="Proteomes" id="UP000324800"/>
    </source>
</evidence>
<feature type="compositionally biased region" description="Basic residues" evidence="2">
    <location>
        <begin position="1"/>
        <end position="10"/>
    </location>
</feature>
<dbReference type="InterPro" id="IPR000008">
    <property type="entry name" value="C2_dom"/>
</dbReference>
<reference evidence="4 5" key="1">
    <citation type="submission" date="2019-03" db="EMBL/GenBank/DDBJ databases">
        <title>Single cell metagenomics reveals metabolic interactions within the superorganism composed of flagellate Streblomastix strix and complex community of Bacteroidetes bacteria on its surface.</title>
        <authorList>
            <person name="Treitli S.C."/>
            <person name="Kolisko M."/>
            <person name="Husnik F."/>
            <person name="Keeling P."/>
            <person name="Hampl V."/>
        </authorList>
    </citation>
    <scope>NUCLEOTIDE SEQUENCE [LARGE SCALE GENOMIC DNA]</scope>
    <source>
        <strain evidence="4">ST1C</strain>
    </source>
</reference>
<dbReference type="SUPFAM" id="SSF49562">
    <property type="entry name" value="C2 domain (Calcium/lipid-binding domain, CaLB)"/>
    <property type="match status" value="1"/>
</dbReference>
<evidence type="ECO:0000256" key="2">
    <source>
        <dbReference type="SAM" id="MobiDB-lite"/>
    </source>
</evidence>
<feature type="domain" description="C2" evidence="3">
    <location>
        <begin position="1"/>
        <end position="116"/>
    </location>
</feature>
<comment type="caution">
    <text evidence="4">The sequence shown here is derived from an EMBL/GenBank/DDBJ whole genome shotgun (WGS) entry which is preliminary data.</text>
</comment>
<evidence type="ECO:0000256" key="1">
    <source>
        <dbReference type="SAM" id="Coils"/>
    </source>
</evidence>
<dbReference type="InterPro" id="IPR035892">
    <property type="entry name" value="C2_domain_sf"/>
</dbReference>
<proteinExistence type="predicted"/>
<dbReference type="Proteomes" id="UP000324800">
    <property type="component" value="Unassembled WGS sequence"/>
</dbReference>
<dbReference type="Gene3D" id="2.60.40.150">
    <property type="entry name" value="C2 domain"/>
    <property type="match status" value="1"/>
</dbReference>
<dbReference type="PROSITE" id="PS50004">
    <property type="entry name" value="C2"/>
    <property type="match status" value="1"/>
</dbReference>
<name>A0A5J4WGH6_9EUKA</name>
<feature type="compositionally biased region" description="Basic and acidic residues" evidence="2">
    <location>
        <begin position="20"/>
        <end position="31"/>
    </location>
</feature>
<keyword evidence="1" id="KW-0175">Coiled coil</keyword>